<protein>
    <submittedName>
        <fullName evidence="1">Uncharacterized protein</fullName>
    </submittedName>
</protein>
<dbReference type="KEGG" id="rter:IDM49_04305"/>
<dbReference type="GeneID" id="96623447"/>
<name>A0A802W2B3_9MICC</name>
<sequence>MDRFAAQIGELITCFTVDSQRLIGVLDGIGQGWIQLNTRAESLVIPLTAIDFWEGGNKFSHVDASSVNRKLSFAFALRALSRARAHVRFYHVSGSMSEGVIERVGADFVEVSVRGEDEKGRTQRGMRVLPLSSVIAVGS</sequence>
<evidence type="ECO:0000313" key="2">
    <source>
        <dbReference type="Proteomes" id="UP000516404"/>
    </source>
</evidence>
<dbReference type="Proteomes" id="UP000516404">
    <property type="component" value="Chromosome"/>
</dbReference>
<proteinExistence type="predicted"/>
<dbReference type="RefSeq" id="WP_168613766.1">
    <property type="nucleotide sequence ID" value="NZ_BAAAOX010000010.1"/>
</dbReference>
<gene>
    <name evidence="1" type="ORF">IDM49_04305</name>
</gene>
<accession>A0A802W2B3</accession>
<reference evidence="1 2" key="1">
    <citation type="submission" date="2020-09" db="EMBL/GenBank/DDBJ databases">
        <title>Investigation of environmental microbes.</title>
        <authorList>
            <person name="Ou Y."/>
            <person name="Kang Q."/>
        </authorList>
    </citation>
    <scope>NUCLEOTIDE SEQUENCE [LARGE SCALE GENOMIC DNA]</scope>
    <source>
        <strain evidence="1 2">KJZ-14</strain>
    </source>
</reference>
<evidence type="ECO:0000313" key="1">
    <source>
        <dbReference type="EMBL" id="QNV38492.2"/>
    </source>
</evidence>
<organism evidence="1 2">
    <name type="scientific">Rothia terrae</name>
    <dbReference type="NCBI Taxonomy" id="396015"/>
    <lineage>
        <taxon>Bacteria</taxon>
        <taxon>Bacillati</taxon>
        <taxon>Actinomycetota</taxon>
        <taxon>Actinomycetes</taxon>
        <taxon>Micrococcales</taxon>
        <taxon>Micrococcaceae</taxon>
        <taxon>Rothia</taxon>
    </lineage>
</organism>
<keyword evidence="2" id="KW-1185">Reference proteome</keyword>
<dbReference type="EMBL" id="CP061539">
    <property type="protein sequence ID" value="QNV38492.2"/>
    <property type="molecule type" value="Genomic_DNA"/>
</dbReference>
<dbReference type="AlphaFoldDB" id="A0A802W2B3"/>